<dbReference type="Proteomes" id="UP000191691">
    <property type="component" value="Unassembled WGS sequence"/>
</dbReference>
<keyword evidence="3" id="KW-1185">Reference proteome</keyword>
<evidence type="ECO:0000313" key="2">
    <source>
        <dbReference type="EMBL" id="OQE70206.1"/>
    </source>
</evidence>
<name>A0A1V6X535_PENNA</name>
<dbReference type="EMBL" id="MOOB01000120">
    <property type="protein sequence ID" value="OQE70206.1"/>
    <property type="molecule type" value="Genomic_DNA"/>
</dbReference>
<feature type="compositionally biased region" description="Low complexity" evidence="1">
    <location>
        <begin position="148"/>
        <end position="161"/>
    </location>
</feature>
<gene>
    <name evidence="2" type="ORF">PENNAL_c0120G08805</name>
</gene>
<evidence type="ECO:0000313" key="3">
    <source>
        <dbReference type="Proteomes" id="UP000191691"/>
    </source>
</evidence>
<feature type="region of interest" description="Disordered" evidence="1">
    <location>
        <begin position="138"/>
        <end position="167"/>
    </location>
</feature>
<comment type="caution">
    <text evidence="2">The sequence shown here is derived from an EMBL/GenBank/DDBJ whole genome shotgun (WGS) entry which is preliminary data.</text>
</comment>
<evidence type="ECO:0000256" key="1">
    <source>
        <dbReference type="SAM" id="MobiDB-lite"/>
    </source>
</evidence>
<organism evidence="2 3">
    <name type="scientific">Penicillium nalgiovense</name>
    <dbReference type="NCBI Taxonomy" id="60175"/>
    <lineage>
        <taxon>Eukaryota</taxon>
        <taxon>Fungi</taxon>
        <taxon>Dikarya</taxon>
        <taxon>Ascomycota</taxon>
        <taxon>Pezizomycotina</taxon>
        <taxon>Eurotiomycetes</taxon>
        <taxon>Eurotiomycetidae</taxon>
        <taxon>Eurotiales</taxon>
        <taxon>Aspergillaceae</taxon>
        <taxon>Penicillium</taxon>
    </lineage>
</organism>
<proteinExistence type="predicted"/>
<sequence length="183" mass="20767">MSLRVISKYPIPRYPNEWERRAVKNKVRYTPLSQLDKVDSASKMGEAQFLCMRTLWPKAKKATDFPKPDSAMSDRVSEVVDHFPEFDAYLNSIDEGKQTFNDRTMGVFQLVLQSQCQVSANPDVPRLESNFCVIRRSARIQNQPRPTPEGTSTPTSTGGISDAPIDPHVIDGHVINRRYFSCC</sequence>
<dbReference type="AlphaFoldDB" id="A0A1V6X535"/>
<accession>A0A1V6X535</accession>
<protein>
    <submittedName>
        <fullName evidence="2">Uncharacterized protein</fullName>
    </submittedName>
</protein>
<reference evidence="3" key="1">
    <citation type="journal article" date="2017" name="Nat. Microbiol.">
        <title>Global analysis of biosynthetic gene clusters reveals vast potential of secondary metabolite production in Penicillium species.</title>
        <authorList>
            <person name="Nielsen J.C."/>
            <person name="Grijseels S."/>
            <person name="Prigent S."/>
            <person name="Ji B."/>
            <person name="Dainat J."/>
            <person name="Nielsen K.F."/>
            <person name="Frisvad J.C."/>
            <person name="Workman M."/>
            <person name="Nielsen J."/>
        </authorList>
    </citation>
    <scope>NUCLEOTIDE SEQUENCE [LARGE SCALE GENOMIC DNA]</scope>
    <source>
        <strain evidence="3">IBT 13039</strain>
    </source>
</reference>